<evidence type="ECO:0000313" key="8">
    <source>
        <dbReference type="EMBL" id="MFD0853498.1"/>
    </source>
</evidence>
<dbReference type="PANTHER" id="PTHR43124">
    <property type="entry name" value="PURINE EFFLUX PUMP PBUE"/>
    <property type="match status" value="1"/>
</dbReference>
<evidence type="ECO:0000256" key="1">
    <source>
        <dbReference type="ARBA" id="ARBA00004651"/>
    </source>
</evidence>
<feature type="transmembrane region" description="Helical" evidence="6">
    <location>
        <begin position="38"/>
        <end position="60"/>
    </location>
</feature>
<gene>
    <name evidence="8" type="ORF">ACFQ07_14770</name>
</gene>
<evidence type="ECO:0000256" key="4">
    <source>
        <dbReference type="ARBA" id="ARBA00022989"/>
    </source>
</evidence>
<evidence type="ECO:0000256" key="5">
    <source>
        <dbReference type="ARBA" id="ARBA00023136"/>
    </source>
</evidence>
<dbReference type="InterPro" id="IPR020846">
    <property type="entry name" value="MFS_dom"/>
</dbReference>
<sequence length="61" mass="6070">MPLFVYVLGLAVFAQGTSEFMLSGLVPGIARDLSVPVGAAASLTSAYAVGMIVGAPLMAAV</sequence>
<dbReference type="PANTHER" id="PTHR43124:SF3">
    <property type="entry name" value="CHLORAMPHENICOL EFFLUX PUMP RV0191"/>
    <property type="match status" value="1"/>
</dbReference>
<name>A0ABW3CG87_9ACTN</name>
<evidence type="ECO:0000256" key="6">
    <source>
        <dbReference type="SAM" id="Phobius"/>
    </source>
</evidence>
<comment type="subcellular location">
    <subcellularLocation>
        <location evidence="1">Cell membrane</location>
        <topology evidence="1">Multi-pass membrane protein</topology>
    </subcellularLocation>
</comment>
<proteinExistence type="predicted"/>
<evidence type="ECO:0000256" key="2">
    <source>
        <dbReference type="ARBA" id="ARBA00022475"/>
    </source>
</evidence>
<keyword evidence="5 6" id="KW-0472">Membrane</keyword>
<dbReference type="InterPro" id="IPR036259">
    <property type="entry name" value="MFS_trans_sf"/>
</dbReference>
<feature type="non-terminal residue" evidence="8">
    <location>
        <position position="61"/>
    </location>
</feature>
<accession>A0ABW3CG87</accession>
<protein>
    <submittedName>
        <fullName evidence="8">Cmx/CmrA family chloramphenicol efflux MFS transporter</fullName>
    </submittedName>
</protein>
<feature type="domain" description="Major facilitator superfamily (MFS) profile" evidence="7">
    <location>
        <begin position="4"/>
        <end position="61"/>
    </location>
</feature>
<keyword evidence="4 6" id="KW-1133">Transmembrane helix</keyword>
<evidence type="ECO:0000256" key="3">
    <source>
        <dbReference type="ARBA" id="ARBA00022692"/>
    </source>
</evidence>
<reference evidence="9" key="1">
    <citation type="journal article" date="2019" name="Int. J. Syst. Evol. Microbiol.">
        <title>The Global Catalogue of Microorganisms (GCM) 10K type strain sequencing project: providing services to taxonomists for standard genome sequencing and annotation.</title>
        <authorList>
            <consortium name="The Broad Institute Genomics Platform"/>
            <consortium name="The Broad Institute Genome Sequencing Center for Infectious Disease"/>
            <person name="Wu L."/>
            <person name="Ma J."/>
        </authorList>
    </citation>
    <scope>NUCLEOTIDE SEQUENCE [LARGE SCALE GENOMIC DNA]</scope>
    <source>
        <strain evidence="9">JCM 31696</strain>
    </source>
</reference>
<organism evidence="8 9">
    <name type="scientific">Actinomadura adrarensis</name>
    <dbReference type="NCBI Taxonomy" id="1819600"/>
    <lineage>
        <taxon>Bacteria</taxon>
        <taxon>Bacillati</taxon>
        <taxon>Actinomycetota</taxon>
        <taxon>Actinomycetes</taxon>
        <taxon>Streptosporangiales</taxon>
        <taxon>Thermomonosporaceae</taxon>
        <taxon>Actinomadura</taxon>
    </lineage>
</organism>
<dbReference type="SUPFAM" id="SSF103473">
    <property type="entry name" value="MFS general substrate transporter"/>
    <property type="match status" value="1"/>
</dbReference>
<comment type="caution">
    <text evidence="8">The sequence shown here is derived from an EMBL/GenBank/DDBJ whole genome shotgun (WGS) entry which is preliminary data.</text>
</comment>
<dbReference type="PROSITE" id="PS50850">
    <property type="entry name" value="MFS"/>
    <property type="match status" value="1"/>
</dbReference>
<dbReference type="Proteomes" id="UP001597083">
    <property type="component" value="Unassembled WGS sequence"/>
</dbReference>
<dbReference type="EMBL" id="JBHTIR010002216">
    <property type="protein sequence ID" value="MFD0853498.1"/>
    <property type="molecule type" value="Genomic_DNA"/>
</dbReference>
<keyword evidence="2" id="KW-1003">Cell membrane</keyword>
<keyword evidence="9" id="KW-1185">Reference proteome</keyword>
<evidence type="ECO:0000259" key="7">
    <source>
        <dbReference type="PROSITE" id="PS50850"/>
    </source>
</evidence>
<evidence type="ECO:0000313" key="9">
    <source>
        <dbReference type="Proteomes" id="UP001597083"/>
    </source>
</evidence>
<keyword evidence="3 6" id="KW-0812">Transmembrane</keyword>
<dbReference type="InterPro" id="IPR050189">
    <property type="entry name" value="MFS_Efflux_Transporters"/>
</dbReference>